<evidence type="ECO:0000313" key="2">
    <source>
        <dbReference type="EMBL" id="GGP02411.1"/>
    </source>
</evidence>
<accession>A0A918A078</accession>
<dbReference type="Proteomes" id="UP000660745">
    <property type="component" value="Unassembled WGS sequence"/>
</dbReference>
<gene>
    <name evidence="2" type="ORF">GCM10012278_09540</name>
</gene>
<dbReference type="RefSeq" id="WP_189137179.1">
    <property type="nucleotide sequence ID" value="NZ_BMNK01000001.1"/>
</dbReference>
<comment type="caution">
    <text evidence="2">The sequence shown here is derived from an EMBL/GenBank/DDBJ whole genome shotgun (WGS) entry which is preliminary data.</text>
</comment>
<evidence type="ECO:0000313" key="3">
    <source>
        <dbReference type="Proteomes" id="UP000660745"/>
    </source>
</evidence>
<evidence type="ECO:0008006" key="4">
    <source>
        <dbReference type="Google" id="ProtNLM"/>
    </source>
</evidence>
<organism evidence="2 3">
    <name type="scientific">Nonomuraea glycinis</name>
    <dbReference type="NCBI Taxonomy" id="2047744"/>
    <lineage>
        <taxon>Bacteria</taxon>
        <taxon>Bacillati</taxon>
        <taxon>Actinomycetota</taxon>
        <taxon>Actinomycetes</taxon>
        <taxon>Streptosporangiales</taxon>
        <taxon>Streptosporangiaceae</taxon>
        <taxon>Nonomuraea</taxon>
    </lineage>
</organism>
<dbReference type="InterPro" id="IPR012338">
    <property type="entry name" value="Beta-lactam/transpept-like"/>
</dbReference>
<dbReference type="AlphaFoldDB" id="A0A918A078"/>
<dbReference type="EMBL" id="BMNK01000001">
    <property type="protein sequence ID" value="GGP02411.1"/>
    <property type="molecule type" value="Genomic_DNA"/>
</dbReference>
<evidence type="ECO:0000256" key="1">
    <source>
        <dbReference type="SAM" id="MobiDB-lite"/>
    </source>
</evidence>
<keyword evidence="3" id="KW-1185">Reference proteome</keyword>
<dbReference type="Gene3D" id="3.40.710.10">
    <property type="entry name" value="DD-peptidase/beta-lactamase superfamily"/>
    <property type="match status" value="1"/>
</dbReference>
<reference evidence="2" key="1">
    <citation type="journal article" date="2014" name="Int. J. Syst. Evol. Microbiol.">
        <title>Complete genome sequence of Corynebacterium casei LMG S-19264T (=DSM 44701T), isolated from a smear-ripened cheese.</title>
        <authorList>
            <consortium name="US DOE Joint Genome Institute (JGI-PGF)"/>
            <person name="Walter F."/>
            <person name="Albersmeier A."/>
            <person name="Kalinowski J."/>
            <person name="Ruckert C."/>
        </authorList>
    </citation>
    <scope>NUCLEOTIDE SEQUENCE</scope>
    <source>
        <strain evidence="2">CGMCC 4.7430</strain>
    </source>
</reference>
<sequence>MGYNELLRDLQRGASAQAAGISRGHGGPPPRTVSARSGLHRMRCASLLKPLYAWVTAARIPDTERWRRHAEPAVVISSNSDTRSLWLAVGPLVILDDIYQRTGVSWPMHNADPSRFGSIEVAADEVATAYAALAQAAFAGDPVAGSVLDWMRRVEGEQTYGTRQALGAPEAGIKCGWFGEPDETCLRTHAVAVLPDAGTRATVVVALTAQPYTDAREREVYHTRVARGDSVEGEHEKASGPLLRELLATTLAELGHSDPR</sequence>
<feature type="region of interest" description="Disordered" evidence="1">
    <location>
        <begin position="17"/>
        <end position="36"/>
    </location>
</feature>
<dbReference type="SUPFAM" id="SSF56601">
    <property type="entry name" value="beta-lactamase/transpeptidase-like"/>
    <property type="match status" value="1"/>
</dbReference>
<reference evidence="2" key="2">
    <citation type="submission" date="2020-09" db="EMBL/GenBank/DDBJ databases">
        <authorList>
            <person name="Sun Q."/>
            <person name="Zhou Y."/>
        </authorList>
    </citation>
    <scope>NUCLEOTIDE SEQUENCE</scope>
    <source>
        <strain evidence="2">CGMCC 4.7430</strain>
    </source>
</reference>
<proteinExistence type="predicted"/>
<protein>
    <recommendedName>
        <fullName evidence="4">Serine hydrolase</fullName>
    </recommendedName>
</protein>
<name>A0A918A078_9ACTN</name>